<sequence length="58" mass="6773">MATGESDIAAVVAEGVYEGTLGRLDNIWWWRDWIKPILFYSLPLIPFIYLTGWFLGYF</sequence>
<accession>A0A1B1TFB7</accession>
<dbReference type="EMBL" id="KP211914">
    <property type="protein sequence ID" value="ANV80987.1"/>
    <property type="molecule type" value="Genomic_DNA"/>
</dbReference>
<evidence type="ECO:0000256" key="1">
    <source>
        <dbReference type="SAM" id="Phobius"/>
    </source>
</evidence>
<reference evidence="2" key="2">
    <citation type="journal article" date="2015" name="ISME J.">
        <title>A new class of marine Euryarchaeota group II from the Mediterranean deep chlorophyll maximum.</title>
        <authorList>
            <person name="Martin-Cuadrado A.B."/>
            <person name="Garcia-Heredia I."/>
            <person name="Molto A.G."/>
            <person name="Lopez-Ubeda R."/>
            <person name="Kimes N."/>
            <person name="Lopez-Garcia P."/>
            <person name="Moreira D."/>
            <person name="Rodriguez-Valera F."/>
        </authorList>
    </citation>
    <scope>NUCLEOTIDE SEQUENCE</scope>
</reference>
<protein>
    <submittedName>
        <fullName evidence="2">Uncharacterized protein</fullName>
    </submittedName>
</protein>
<evidence type="ECO:0000313" key="2">
    <source>
        <dbReference type="EMBL" id="ANV80987.1"/>
    </source>
</evidence>
<dbReference type="AlphaFoldDB" id="A0A1B1TFB7"/>
<name>A0A1B1TFB7_9ARCH</name>
<feature type="transmembrane region" description="Helical" evidence="1">
    <location>
        <begin position="37"/>
        <end position="57"/>
    </location>
</feature>
<organism evidence="2">
    <name type="scientific">uncultured Poseidoniia archaeon</name>
    <dbReference type="NCBI Taxonomy" id="1697135"/>
    <lineage>
        <taxon>Archaea</taxon>
        <taxon>Methanobacteriati</taxon>
        <taxon>Thermoplasmatota</taxon>
        <taxon>Candidatus Poseidoniia</taxon>
        <taxon>environmental samples</taxon>
    </lineage>
</organism>
<keyword evidence="1" id="KW-1133">Transmembrane helix</keyword>
<reference evidence="2" key="1">
    <citation type="submission" date="2014-11" db="EMBL/GenBank/DDBJ databases">
        <authorList>
            <person name="Zhu J."/>
            <person name="Qi W."/>
            <person name="Song R."/>
        </authorList>
    </citation>
    <scope>NUCLEOTIDE SEQUENCE</scope>
</reference>
<keyword evidence="1" id="KW-0472">Membrane</keyword>
<keyword evidence="1" id="KW-0812">Transmembrane</keyword>
<proteinExistence type="predicted"/>